<evidence type="ECO:0000256" key="1">
    <source>
        <dbReference type="ARBA" id="ARBA00000085"/>
    </source>
</evidence>
<dbReference type="PRINTS" id="PR00344">
    <property type="entry name" value="BCTRLSENSOR"/>
</dbReference>
<evidence type="ECO:0000256" key="3">
    <source>
        <dbReference type="ARBA" id="ARBA00022553"/>
    </source>
</evidence>
<keyword evidence="3" id="KW-0597">Phosphoprotein</keyword>
<feature type="transmembrane region" description="Helical" evidence="6">
    <location>
        <begin position="259"/>
        <end position="277"/>
    </location>
</feature>
<dbReference type="FunFam" id="3.30.565.10:FF:000010">
    <property type="entry name" value="Sensor histidine kinase RcsC"/>
    <property type="match status" value="1"/>
</dbReference>
<reference evidence="8 9" key="1">
    <citation type="submission" date="2019-07" db="EMBL/GenBank/DDBJ databases">
        <authorList>
            <person name="Cremers G."/>
        </authorList>
    </citation>
    <scope>NUCLEOTIDE SEQUENCE [LARGE SCALE GENOMIC DNA]</scope>
</reference>
<keyword evidence="9" id="KW-1185">Reference proteome</keyword>
<dbReference type="SUPFAM" id="SSF55781">
    <property type="entry name" value="GAF domain-like"/>
    <property type="match status" value="1"/>
</dbReference>
<evidence type="ECO:0000313" key="8">
    <source>
        <dbReference type="EMBL" id="VUZ86059.1"/>
    </source>
</evidence>
<organism evidence="8 9">
    <name type="scientific">Candidatus Methylomirabilis lanthanidiphila</name>
    <dbReference type="NCBI Taxonomy" id="2211376"/>
    <lineage>
        <taxon>Bacteria</taxon>
        <taxon>Candidatus Methylomirabilota</taxon>
        <taxon>Candidatus Methylomirabilia</taxon>
        <taxon>Candidatus Methylomirabilales</taxon>
        <taxon>Candidatus Methylomirabilaceae</taxon>
        <taxon>Candidatus Methylomirabilis</taxon>
    </lineage>
</organism>
<dbReference type="SUPFAM" id="SSF47384">
    <property type="entry name" value="Homodimeric domain of signal transducing histidine kinase"/>
    <property type="match status" value="1"/>
</dbReference>
<dbReference type="GO" id="GO:0000155">
    <property type="term" value="F:phosphorelay sensor kinase activity"/>
    <property type="evidence" value="ECO:0007669"/>
    <property type="project" value="InterPro"/>
</dbReference>
<dbReference type="SUPFAM" id="SSF55874">
    <property type="entry name" value="ATPase domain of HSP90 chaperone/DNA topoisomerase II/histidine kinase"/>
    <property type="match status" value="1"/>
</dbReference>
<keyword evidence="4 8" id="KW-0808">Transferase</keyword>
<dbReference type="PANTHER" id="PTHR43047:SF72">
    <property type="entry name" value="OSMOSENSING HISTIDINE PROTEIN KINASE SLN1"/>
    <property type="match status" value="1"/>
</dbReference>
<dbReference type="SMART" id="SM00388">
    <property type="entry name" value="HisKA"/>
    <property type="match status" value="1"/>
</dbReference>
<dbReference type="AlphaFoldDB" id="A0A564ZL51"/>
<dbReference type="Pfam" id="PF00512">
    <property type="entry name" value="HisKA"/>
    <property type="match status" value="1"/>
</dbReference>
<dbReference type="SMART" id="SM00065">
    <property type="entry name" value="GAF"/>
    <property type="match status" value="1"/>
</dbReference>
<feature type="transmembrane region" description="Helical" evidence="6">
    <location>
        <begin position="109"/>
        <end position="131"/>
    </location>
</feature>
<accession>A0A564ZL51</accession>
<dbReference type="GO" id="GO:0009927">
    <property type="term" value="F:histidine phosphotransfer kinase activity"/>
    <property type="evidence" value="ECO:0007669"/>
    <property type="project" value="TreeGrafter"/>
</dbReference>
<dbReference type="InterPro" id="IPR036890">
    <property type="entry name" value="HATPase_C_sf"/>
</dbReference>
<dbReference type="Gene3D" id="3.30.450.40">
    <property type="match status" value="1"/>
</dbReference>
<keyword evidence="6" id="KW-0472">Membrane</keyword>
<dbReference type="InterPro" id="IPR029016">
    <property type="entry name" value="GAF-like_dom_sf"/>
</dbReference>
<keyword evidence="6" id="KW-1133">Transmembrane helix</keyword>
<gene>
    <name evidence="8" type="ORF">MELA_02453</name>
</gene>
<feature type="domain" description="Histidine kinase" evidence="7">
    <location>
        <begin position="519"/>
        <end position="763"/>
    </location>
</feature>
<protein>
    <recommendedName>
        <fullName evidence="2">histidine kinase</fullName>
        <ecNumber evidence="2">2.7.13.3</ecNumber>
    </recommendedName>
</protein>
<evidence type="ECO:0000256" key="5">
    <source>
        <dbReference type="ARBA" id="ARBA00022777"/>
    </source>
</evidence>
<dbReference type="InterPro" id="IPR003018">
    <property type="entry name" value="GAF"/>
</dbReference>
<dbReference type="CDD" id="cd16922">
    <property type="entry name" value="HATPase_EvgS-ArcB-TorS-like"/>
    <property type="match status" value="1"/>
</dbReference>
<dbReference type="InterPro" id="IPR005467">
    <property type="entry name" value="His_kinase_dom"/>
</dbReference>
<dbReference type="EMBL" id="CABIKM010000043">
    <property type="protein sequence ID" value="VUZ86059.1"/>
    <property type="molecule type" value="Genomic_DNA"/>
</dbReference>
<dbReference type="Gene3D" id="1.10.287.130">
    <property type="match status" value="1"/>
</dbReference>
<feature type="transmembrane region" description="Helical" evidence="6">
    <location>
        <begin position="76"/>
        <end position="97"/>
    </location>
</feature>
<sequence>MFNSNKERTNSKKRYFTVSEDMRASIPPTQSDSHQLASRFRWIPHAASASAVAVGGLVLVGWWLDVGILKAPLPEYPAMMANTALAFVLIGVALWLLRTASTSGRGRRLSRICASIVALIGLLTLSEYLFVWDLGIGRLPATDFQAPAGPYHVPGRIAFASALNFVVLGAALLLLDVKIRGDYRPAEHLAVTVAAIALLTLVAYLYGGTEIHQLYPFTTVAPHTALLFVVLSIGVLFARSQHRIVSIMMSDTVAAAAMRRLLVVAILLPISAGWVRLIGQRFGLFGTEFGLALIVVFAIVALTVSVYWQATSLIQAEEYQCGINEISVAFSGTTTIEDTFPVFATIIKKIASYDRICVVARDGEKLVAIASWATLPLQCFRGKAWRPSGETAVEWVMDHKTPRLVRDLPLEQRFADEAIVVREGIRSTLVLPLMVGGEAVGTVTLDNRIPGAYTSDSVTVLTGFMEPLAAAVRNAELHAQVVRYTHELEDLVEARTRELQTANGHLAEASRHKSIFLTNMSHELRTPLNSIIGFSELLRNQTAGPLIAKQARYIDHIYTSGQHLLVLINDLLDLSKVEAGKLVLHPEPIALSEALAAAVQDIRPLTDTKRLTLTLDVDTAPITIAADPVRFKQIIYNMLSNAVKFTPEEGRITVTARRVSSSEFGVSSVEPETGNSKLKTASLGEFVEITVADTGIGIAAEDLSRLFARFSQIEIETTKRLKGSGLGLVLTRQLVELHGGTIAIASDGPGQGSTCTVRLPLAPQVKPET</sequence>
<dbReference type="Gene3D" id="3.30.565.10">
    <property type="entry name" value="Histidine kinase-like ATPase, C-terminal domain"/>
    <property type="match status" value="1"/>
</dbReference>
<evidence type="ECO:0000256" key="6">
    <source>
        <dbReference type="SAM" id="Phobius"/>
    </source>
</evidence>
<keyword evidence="6" id="KW-0812">Transmembrane</keyword>
<feature type="transmembrane region" description="Helical" evidence="6">
    <location>
        <begin position="42"/>
        <end position="64"/>
    </location>
</feature>
<feature type="transmembrane region" description="Helical" evidence="6">
    <location>
        <begin position="289"/>
        <end position="308"/>
    </location>
</feature>
<evidence type="ECO:0000259" key="7">
    <source>
        <dbReference type="PROSITE" id="PS50109"/>
    </source>
</evidence>
<dbReference type="PANTHER" id="PTHR43047">
    <property type="entry name" value="TWO-COMPONENT HISTIDINE PROTEIN KINASE"/>
    <property type="match status" value="1"/>
</dbReference>
<dbReference type="PROSITE" id="PS50109">
    <property type="entry name" value="HIS_KIN"/>
    <property type="match status" value="1"/>
</dbReference>
<dbReference type="InterPro" id="IPR004358">
    <property type="entry name" value="Sig_transdc_His_kin-like_C"/>
</dbReference>
<dbReference type="GO" id="GO:0005886">
    <property type="term" value="C:plasma membrane"/>
    <property type="evidence" value="ECO:0007669"/>
    <property type="project" value="TreeGrafter"/>
</dbReference>
<evidence type="ECO:0000313" key="9">
    <source>
        <dbReference type="Proteomes" id="UP000334340"/>
    </source>
</evidence>
<dbReference type="Proteomes" id="UP000334340">
    <property type="component" value="Unassembled WGS sequence"/>
</dbReference>
<name>A0A564ZL51_9BACT</name>
<evidence type="ECO:0000256" key="4">
    <source>
        <dbReference type="ARBA" id="ARBA00022679"/>
    </source>
</evidence>
<evidence type="ECO:0000256" key="2">
    <source>
        <dbReference type="ARBA" id="ARBA00012438"/>
    </source>
</evidence>
<feature type="transmembrane region" description="Helical" evidence="6">
    <location>
        <begin position="189"/>
        <end position="207"/>
    </location>
</feature>
<comment type="catalytic activity">
    <reaction evidence="1">
        <text>ATP + protein L-histidine = ADP + protein N-phospho-L-histidine.</text>
        <dbReference type="EC" id="2.7.13.3"/>
    </reaction>
</comment>
<dbReference type="Pfam" id="PF02518">
    <property type="entry name" value="HATPase_c"/>
    <property type="match status" value="1"/>
</dbReference>
<dbReference type="CDD" id="cd00082">
    <property type="entry name" value="HisKA"/>
    <property type="match status" value="1"/>
</dbReference>
<feature type="transmembrane region" description="Helical" evidence="6">
    <location>
        <begin position="157"/>
        <end position="177"/>
    </location>
</feature>
<proteinExistence type="predicted"/>
<feature type="transmembrane region" description="Helical" evidence="6">
    <location>
        <begin position="219"/>
        <end position="238"/>
    </location>
</feature>
<dbReference type="InterPro" id="IPR036097">
    <property type="entry name" value="HisK_dim/P_sf"/>
</dbReference>
<dbReference type="Pfam" id="PF01590">
    <property type="entry name" value="GAF"/>
    <property type="match status" value="1"/>
</dbReference>
<dbReference type="SMART" id="SM00387">
    <property type="entry name" value="HATPase_c"/>
    <property type="match status" value="1"/>
</dbReference>
<keyword evidence="5 8" id="KW-0418">Kinase</keyword>
<dbReference type="InterPro" id="IPR003661">
    <property type="entry name" value="HisK_dim/P_dom"/>
</dbReference>
<dbReference type="EC" id="2.7.13.3" evidence="2"/>
<dbReference type="InterPro" id="IPR003594">
    <property type="entry name" value="HATPase_dom"/>
</dbReference>